<evidence type="ECO:0000313" key="7">
    <source>
        <dbReference type="Proteomes" id="UP001159329"/>
    </source>
</evidence>
<evidence type="ECO:0000256" key="3">
    <source>
        <dbReference type="RuleBase" id="RU003457"/>
    </source>
</evidence>
<comment type="caution">
    <text evidence="6">The sequence shown here is derived from an EMBL/GenBank/DDBJ whole genome shotgun (WGS) entry which is preliminary data.</text>
</comment>
<dbReference type="InterPro" id="IPR014710">
    <property type="entry name" value="RmlC-like_jellyroll"/>
</dbReference>
<comment type="cofactor">
    <cofactor evidence="2">
        <name>Fe cation</name>
        <dbReference type="ChEBI" id="CHEBI:24875"/>
    </cofactor>
    <text evidence="2">Binds 1 Fe cation per subunit.</text>
</comment>
<dbReference type="InterPro" id="IPR053186">
    <property type="entry name" value="QDO-related"/>
</dbReference>
<comment type="similarity">
    <text evidence="1 3">Belongs to the pirin family.</text>
</comment>
<gene>
    <name evidence="6" type="ORF">N7644_12240</name>
</gene>
<dbReference type="RefSeq" id="WP_279695878.1">
    <property type="nucleotide sequence ID" value="NZ_JAOEEO010000003.1"/>
</dbReference>
<keyword evidence="2" id="KW-0408">Iron</keyword>
<feature type="domain" description="Pirin C-terminal" evidence="5">
    <location>
        <begin position="182"/>
        <end position="285"/>
    </location>
</feature>
<dbReference type="PANTHER" id="PTHR43594:SF1">
    <property type="entry name" value="QUERCETIN 2,3-DIOXYGENASE PA2418-RELATED"/>
    <property type="match status" value="1"/>
</dbReference>
<feature type="domain" description="Pirin N-terminal" evidence="4">
    <location>
        <begin position="29"/>
        <end position="127"/>
    </location>
</feature>
<name>A0AA42I921_9GAMM</name>
<evidence type="ECO:0000256" key="2">
    <source>
        <dbReference type="PIRSR" id="PIRSR006232-1"/>
    </source>
</evidence>
<feature type="binding site" evidence="2">
    <location>
        <position position="107"/>
    </location>
    <ligand>
        <name>Fe cation</name>
        <dbReference type="ChEBI" id="CHEBI:24875"/>
    </ligand>
</feature>
<sequence length="289" mass="32209">MKSLAFIHRNDTRFAIGDFYPALSVFSYQELGNTTSPFLLLDHLGPGRLSPKSTKKGVNEHPHRGFETVTFVFAGELQHQDSAGHGGIMTSGDVQWMTAAAGIQHTEHFSPAFRERGGYFEMLQLWVNLPAKDKMAAPHYQSLQSHSIPTVQLEHEAGYVRIVAGQFRDIQGIAHTYSPMNVLDVHLNKQQQLILPAHHGDTTLIYLRKGKLQFAVDEELLEEQALAVMSSFDTDVAITALENCDLLFLSAPPLQEPINGHGFFVMNSYEEILQAYEDLKIGNFGKASD</sequence>
<reference evidence="6" key="1">
    <citation type="submission" date="2022-09" db="EMBL/GenBank/DDBJ databases">
        <title>Intensive care unit water sources are persistently colonized with multi-drug resistant bacteria and are the site of extensive horizontal gene transfer of antibiotic resistance genes.</title>
        <authorList>
            <person name="Diorio-Toth L."/>
        </authorList>
    </citation>
    <scope>NUCLEOTIDE SEQUENCE</scope>
    <source>
        <strain evidence="6">GD04005</strain>
    </source>
</reference>
<dbReference type="InterPro" id="IPR012093">
    <property type="entry name" value="Pirin"/>
</dbReference>
<dbReference type="PANTHER" id="PTHR43594">
    <property type="entry name" value="QUERCETIN 2,3-DIOXYGENASE"/>
    <property type="match status" value="1"/>
</dbReference>
<proteinExistence type="inferred from homology"/>
<evidence type="ECO:0000256" key="1">
    <source>
        <dbReference type="ARBA" id="ARBA00008416"/>
    </source>
</evidence>
<dbReference type="GO" id="GO:0046872">
    <property type="term" value="F:metal ion binding"/>
    <property type="evidence" value="ECO:0007669"/>
    <property type="project" value="UniProtKB-KW"/>
</dbReference>
<evidence type="ECO:0000259" key="4">
    <source>
        <dbReference type="Pfam" id="PF02678"/>
    </source>
</evidence>
<dbReference type="Proteomes" id="UP001159329">
    <property type="component" value="Unassembled WGS sequence"/>
</dbReference>
<feature type="binding site" evidence="2">
    <location>
        <position position="63"/>
    </location>
    <ligand>
        <name>Fe cation</name>
        <dbReference type="ChEBI" id="CHEBI:24875"/>
    </ligand>
</feature>
<dbReference type="SUPFAM" id="SSF51182">
    <property type="entry name" value="RmlC-like cupins"/>
    <property type="match status" value="1"/>
</dbReference>
<dbReference type="CDD" id="cd02909">
    <property type="entry name" value="cupin_pirin_N"/>
    <property type="match status" value="1"/>
</dbReference>
<dbReference type="InterPro" id="IPR008778">
    <property type="entry name" value="Pirin_C_dom"/>
</dbReference>
<keyword evidence="2" id="KW-0479">Metal-binding</keyword>
<dbReference type="AlphaFoldDB" id="A0AA42I921"/>
<dbReference type="Pfam" id="PF05726">
    <property type="entry name" value="Pirin_C"/>
    <property type="match status" value="1"/>
</dbReference>
<feature type="binding site" evidence="2">
    <location>
        <position position="105"/>
    </location>
    <ligand>
        <name>Fe cation</name>
        <dbReference type="ChEBI" id="CHEBI:24875"/>
    </ligand>
</feature>
<dbReference type="EMBL" id="JAOEEO010000003">
    <property type="protein sequence ID" value="MDH0564449.1"/>
    <property type="molecule type" value="Genomic_DNA"/>
</dbReference>
<evidence type="ECO:0000259" key="5">
    <source>
        <dbReference type="Pfam" id="PF05726"/>
    </source>
</evidence>
<dbReference type="CDD" id="cd02247">
    <property type="entry name" value="cupin_pirin_C"/>
    <property type="match status" value="1"/>
</dbReference>
<dbReference type="PIRSF" id="PIRSF006232">
    <property type="entry name" value="Pirin"/>
    <property type="match status" value="1"/>
</dbReference>
<protein>
    <submittedName>
        <fullName evidence="6">Pirin family protein</fullName>
    </submittedName>
</protein>
<dbReference type="InterPro" id="IPR011051">
    <property type="entry name" value="RmlC_Cupin_sf"/>
</dbReference>
<evidence type="ECO:0000313" key="6">
    <source>
        <dbReference type="EMBL" id="MDH0564449.1"/>
    </source>
</evidence>
<feature type="binding site" evidence="2">
    <location>
        <position position="61"/>
    </location>
    <ligand>
        <name>Fe cation</name>
        <dbReference type="ChEBI" id="CHEBI:24875"/>
    </ligand>
</feature>
<dbReference type="InterPro" id="IPR003829">
    <property type="entry name" value="Pirin_N_dom"/>
</dbReference>
<dbReference type="Gene3D" id="2.60.120.10">
    <property type="entry name" value="Jelly Rolls"/>
    <property type="match status" value="2"/>
</dbReference>
<dbReference type="Pfam" id="PF02678">
    <property type="entry name" value="Pirin"/>
    <property type="match status" value="1"/>
</dbReference>
<accession>A0AA42I921</accession>
<organism evidence="6 7">
    <name type="scientific">Acinetobacter courvalinii</name>
    <dbReference type="NCBI Taxonomy" id="280147"/>
    <lineage>
        <taxon>Bacteria</taxon>
        <taxon>Pseudomonadati</taxon>
        <taxon>Pseudomonadota</taxon>
        <taxon>Gammaproteobacteria</taxon>
        <taxon>Moraxellales</taxon>
        <taxon>Moraxellaceae</taxon>
        <taxon>Acinetobacter</taxon>
    </lineage>
</organism>